<evidence type="ECO:0000256" key="3">
    <source>
        <dbReference type="ARBA" id="ARBA00004979"/>
    </source>
</evidence>
<evidence type="ECO:0000313" key="17">
    <source>
        <dbReference type="Proteomes" id="UP000272464"/>
    </source>
</evidence>
<evidence type="ECO:0000256" key="12">
    <source>
        <dbReference type="NCBIfam" id="TIGR00260"/>
    </source>
</evidence>
<keyword evidence="9 13" id="KW-0663">Pyridoxal phosphate</keyword>
<comment type="function">
    <text evidence="2">Catalyzes the gamma-elimination of phosphate from L-phosphohomoserine and the beta-addition of water to produce L-threonine.</text>
</comment>
<dbReference type="GO" id="GO:0030170">
    <property type="term" value="F:pyridoxal phosphate binding"/>
    <property type="evidence" value="ECO:0007669"/>
    <property type="project" value="InterPro"/>
</dbReference>
<dbReference type="InterPro" id="IPR000634">
    <property type="entry name" value="Ser/Thr_deHydtase_PyrdxlP-BS"/>
</dbReference>
<dbReference type="SUPFAM" id="SSF53686">
    <property type="entry name" value="Tryptophan synthase beta subunit-like PLP-dependent enzymes"/>
    <property type="match status" value="1"/>
</dbReference>
<dbReference type="InterPro" id="IPR004450">
    <property type="entry name" value="Thr_synthase-like"/>
</dbReference>
<dbReference type="PROSITE" id="PS00165">
    <property type="entry name" value="DEHYDRATASE_SER_THR"/>
    <property type="match status" value="1"/>
</dbReference>
<dbReference type="InterPro" id="IPR029144">
    <property type="entry name" value="Thr_synth_N"/>
</dbReference>
<name>A0A433X9C0_9BACL</name>
<keyword evidence="10 16" id="KW-0456">Lyase</keyword>
<dbReference type="InterPro" id="IPR036052">
    <property type="entry name" value="TrpB-like_PALP_sf"/>
</dbReference>
<evidence type="ECO:0000256" key="9">
    <source>
        <dbReference type="ARBA" id="ARBA00022898"/>
    </source>
</evidence>
<evidence type="ECO:0000259" key="14">
    <source>
        <dbReference type="Pfam" id="PF00291"/>
    </source>
</evidence>
<dbReference type="Gene3D" id="3.90.1380.10">
    <property type="entry name" value="Threonine synthase, N-terminal domain"/>
    <property type="match status" value="1"/>
</dbReference>
<evidence type="ECO:0000256" key="6">
    <source>
        <dbReference type="ARBA" id="ARBA00018679"/>
    </source>
</evidence>
<evidence type="ECO:0000256" key="2">
    <source>
        <dbReference type="ARBA" id="ARBA00003648"/>
    </source>
</evidence>
<feature type="domain" description="Tryptophan synthase beta chain-like PALP" evidence="14">
    <location>
        <begin position="95"/>
        <end position="337"/>
    </location>
</feature>
<dbReference type="PANTHER" id="PTHR42690">
    <property type="entry name" value="THREONINE SYNTHASE FAMILY MEMBER"/>
    <property type="match status" value="1"/>
</dbReference>
<dbReference type="AlphaFoldDB" id="A0A433X9C0"/>
<dbReference type="EC" id="4.2.3.1" evidence="5 12"/>
<sequence length="466" mass="52778">MQYVSTRGQVAPKGFIDTVLMGLADDGGLMIPAEIPVISPEALEEWKNLSYEELFQQIFSLYINDEIPAEDLKAMVKRSYASFRTPEVTPVNKINDSLYILELFHGPTFAFKDVALQFMGEFYSYVSKKQNEIIHILGATSGDTGAAAIQGVRGKDGIKICILHPHQKVSKIQELQMTTVNDENVLNLSVKGNFDDCQKVIKDLFADLDFKAKHHLRAINSINFVRILAQTVYYFYAYFHIDAEAQASKKVNISVPSGNFGNIFSGFLAKRMGLPIHKLIIATNENNILERFVRTGEYKPGDFKSTHSPSMDIQVASNFERYLYYLLDENVEKVSEYMKQLQTEGKIVVSPELLARVQNDFAAYGASNDECLKYIGEYNEKYDYLLDPHTACGIAAYQECSEEDEVTITFATAHPAKFDEAIALCMIEQKFPEQISALLTKPQYQQVVDHDQDEIVRELEKFYGDK</sequence>
<dbReference type="OrthoDB" id="9763107at2"/>
<dbReference type="InterPro" id="IPR037158">
    <property type="entry name" value="Thr_synth_N_sf"/>
</dbReference>
<organism evidence="16 17">
    <name type="scientific">Paenibacillus zeisoli</name>
    <dbReference type="NCBI Taxonomy" id="2496267"/>
    <lineage>
        <taxon>Bacteria</taxon>
        <taxon>Bacillati</taxon>
        <taxon>Bacillota</taxon>
        <taxon>Bacilli</taxon>
        <taxon>Bacillales</taxon>
        <taxon>Paenibacillaceae</taxon>
        <taxon>Paenibacillus</taxon>
    </lineage>
</organism>
<gene>
    <name evidence="16" type="ORF">EJP77_12590</name>
</gene>
<dbReference type="GO" id="GO:0004795">
    <property type="term" value="F:threonine synthase activity"/>
    <property type="evidence" value="ECO:0007669"/>
    <property type="project" value="UniProtKB-UniRule"/>
</dbReference>
<comment type="cofactor">
    <cofactor evidence="1 13">
        <name>pyridoxal 5'-phosphate</name>
        <dbReference type="ChEBI" id="CHEBI:597326"/>
    </cofactor>
</comment>
<comment type="caution">
    <text evidence="16">The sequence shown here is derived from an EMBL/GenBank/DDBJ whole genome shotgun (WGS) entry which is preliminary data.</text>
</comment>
<evidence type="ECO:0000313" key="16">
    <source>
        <dbReference type="EMBL" id="RUT30652.1"/>
    </source>
</evidence>
<dbReference type="PANTHER" id="PTHR42690:SF1">
    <property type="entry name" value="THREONINE SYNTHASE-LIKE 2"/>
    <property type="match status" value="1"/>
</dbReference>
<dbReference type="Pfam" id="PF14821">
    <property type="entry name" value="Thr_synth_N"/>
    <property type="match status" value="1"/>
</dbReference>
<evidence type="ECO:0000256" key="4">
    <source>
        <dbReference type="ARBA" id="ARBA00005517"/>
    </source>
</evidence>
<dbReference type="NCBIfam" id="TIGR00260">
    <property type="entry name" value="thrC"/>
    <property type="match status" value="1"/>
</dbReference>
<dbReference type="UniPathway" id="UPA00050">
    <property type="reaction ID" value="UER00065"/>
</dbReference>
<dbReference type="Gene3D" id="3.40.50.1100">
    <property type="match status" value="2"/>
</dbReference>
<evidence type="ECO:0000256" key="8">
    <source>
        <dbReference type="ARBA" id="ARBA00022697"/>
    </source>
</evidence>
<comment type="similarity">
    <text evidence="4">Belongs to the threonine synthase family.</text>
</comment>
<keyword evidence="17" id="KW-1185">Reference proteome</keyword>
<dbReference type="GO" id="GO:0009088">
    <property type="term" value="P:threonine biosynthetic process"/>
    <property type="evidence" value="ECO:0007669"/>
    <property type="project" value="UniProtKB-UniRule"/>
</dbReference>
<dbReference type="CDD" id="cd01560">
    <property type="entry name" value="Thr-synth_2"/>
    <property type="match status" value="1"/>
</dbReference>
<dbReference type="RefSeq" id="WP_127199584.1">
    <property type="nucleotide sequence ID" value="NZ_RZNX01000004.1"/>
</dbReference>
<evidence type="ECO:0000256" key="7">
    <source>
        <dbReference type="ARBA" id="ARBA00022605"/>
    </source>
</evidence>
<comment type="catalytic activity">
    <reaction evidence="11">
        <text>O-phospho-L-homoserine + H2O = L-threonine + phosphate</text>
        <dbReference type="Rhea" id="RHEA:10840"/>
        <dbReference type="ChEBI" id="CHEBI:15377"/>
        <dbReference type="ChEBI" id="CHEBI:43474"/>
        <dbReference type="ChEBI" id="CHEBI:57590"/>
        <dbReference type="ChEBI" id="CHEBI:57926"/>
        <dbReference type="EC" id="4.2.3.1"/>
    </reaction>
</comment>
<dbReference type="EMBL" id="RZNX01000004">
    <property type="protein sequence ID" value="RUT30652.1"/>
    <property type="molecule type" value="Genomic_DNA"/>
</dbReference>
<reference evidence="16 17" key="1">
    <citation type="submission" date="2018-12" db="EMBL/GenBank/DDBJ databases">
        <authorList>
            <person name="Sun L."/>
            <person name="Chen Z."/>
        </authorList>
    </citation>
    <scope>NUCLEOTIDE SEQUENCE [LARGE SCALE GENOMIC DNA]</scope>
    <source>
        <strain evidence="16 17">3-5-3</strain>
    </source>
</reference>
<evidence type="ECO:0000256" key="11">
    <source>
        <dbReference type="ARBA" id="ARBA00049144"/>
    </source>
</evidence>
<dbReference type="FunFam" id="3.90.1380.10:FF:000003">
    <property type="entry name" value="THR4p Threonine synthase"/>
    <property type="match status" value="1"/>
</dbReference>
<evidence type="ECO:0000256" key="1">
    <source>
        <dbReference type="ARBA" id="ARBA00001933"/>
    </source>
</evidence>
<accession>A0A433X9C0</accession>
<comment type="pathway">
    <text evidence="3">Amino-acid biosynthesis; L-threonine biosynthesis; L-threonine from L-aspartate: step 5/5.</text>
</comment>
<feature type="domain" description="Threonine synthase N-terminal" evidence="15">
    <location>
        <begin position="2"/>
        <end position="80"/>
    </location>
</feature>
<protein>
    <recommendedName>
        <fullName evidence="6 12">Threonine synthase</fullName>
        <ecNumber evidence="5 12">4.2.3.1</ecNumber>
    </recommendedName>
</protein>
<dbReference type="Proteomes" id="UP000272464">
    <property type="component" value="Unassembled WGS sequence"/>
</dbReference>
<evidence type="ECO:0000259" key="15">
    <source>
        <dbReference type="Pfam" id="PF14821"/>
    </source>
</evidence>
<dbReference type="Pfam" id="PF24857">
    <property type="entry name" value="THR4_C"/>
    <property type="match status" value="1"/>
</dbReference>
<proteinExistence type="inferred from homology"/>
<dbReference type="InterPro" id="IPR051166">
    <property type="entry name" value="Threonine_Synthase"/>
</dbReference>
<keyword evidence="8" id="KW-0791">Threonine biosynthesis</keyword>
<evidence type="ECO:0000256" key="5">
    <source>
        <dbReference type="ARBA" id="ARBA00013028"/>
    </source>
</evidence>
<evidence type="ECO:0000256" key="10">
    <source>
        <dbReference type="ARBA" id="ARBA00023239"/>
    </source>
</evidence>
<dbReference type="Pfam" id="PF00291">
    <property type="entry name" value="PALP"/>
    <property type="match status" value="1"/>
</dbReference>
<dbReference type="InterPro" id="IPR001926">
    <property type="entry name" value="TrpB-like_PALP"/>
</dbReference>
<evidence type="ECO:0000256" key="13">
    <source>
        <dbReference type="PIRSR" id="PIRSR604450-51"/>
    </source>
</evidence>
<keyword evidence="7" id="KW-0028">Amino-acid biosynthesis</keyword>
<feature type="modified residue" description="N6-(pyridoxal phosphate)lysine" evidence="13">
    <location>
        <position position="112"/>
    </location>
</feature>